<comment type="caution">
    <text evidence="1">The sequence shown here is derived from an EMBL/GenBank/DDBJ whole genome shotgun (WGS) entry which is preliminary data.</text>
</comment>
<dbReference type="EMBL" id="CAUYUJ010022692">
    <property type="protein sequence ID" value="CAK0912036.1"/>
    <property type="molecule type" value="Genomic_DNA"/>
</dbReference>
<organism evidence="1 2">
    <name type="scientific">Prorocentrum cordatum</name>
    <dbReference type="NCBI Taxonomy" id="2364126"/>
    <lineage>
        <taxon>Eukaryota</taxon>
        <taxon>Sar</taxon>
        <taxon>Alveolata</taxon>
        <taxon>Dinophyceae</taxon>
        <taxon>Prorocentrales</taxon>
        <taxon>Prorocentraceae</taxon>
        <taxon>Prorocentrum</taxon>
    </lineage>
</organism>
<gene>
    <name evidence="1" type="ORF">PCOR1329_LOCUS85719</name>
</gene>
<sequence length="416" mass="46189">GSSAWRRGGAPRACPWGPLLAAAPPGASRGAKVLRWEADTPLAREMAALEEAGDFLDFCLERAEEFTKRDWLASLTLLTMRRRFSTSMPLFQRYNQRLLQEADGMFAESVHLLLHRYGVLGYAPAVWQLLPLMAARLPLMAPKHVALSAWALGRALVNDQESWAALGQAMQARAAEFALADLAMFAWALSAVDRASPPEVVSLKLAARKKLVGQGPASASSHDLCMLFKAVARLTPEDRHFLEWLLLLMTEGMAVKAMPFAAQGLTGIWATLGQLRWLPPKEVVEVLCEESRLLRLDHTFNQDMAAELAGALLRLRVDDPRPAYQVVDFVARKGLSLRADTLLVLTEFFAARSVTHEVAWKRLGVRAQQRGVDLRLADLDRLISAFRASEKGNQRIFGMLDLFVKIREDHARYGAA</sequence>
<accession>A0ABN9YGP9</accession>
<evidence type="ECO:0000313" key="2">
    <source>
        <dbReference type="Proteomes" id="UP001189429"/>
    </source>
</evidence>
<keyword evidence="2" id="KW-1185">Reference proteome</keyword>
<name>A0ABN9YGP9_9DINO</name>
<reference evidence="1" key="1">
    <citation type="submission" date="2023-10" db="EMBL/GenBank/DDBJ databases">
        <authorList>
            <person name="Chen Y."/>
            <person name="Shah S."/>
            <person name="Dougan E. K."/>
            <person name="Thang M."/>
            <person name="Chan C."/>
        </authorList>
    </citation>
    <scope>NUCLEOTIDE SEQUENCE [LARGE SCALE GENOMIC DNA]</scope>
</reference>
<dbReference type="Proteomes" id="UP001189429">
    <property type="component" value="Unassembled WGS sequence"/>
</dbReference>
<proteinExistence type="predicted"/>
<protein>
    <submittedName>
        <fullName evidence="1">Uncharacterized protein</fullName>
    </submittedName>
</protein>
<feature type="non-terminal residue" evidence="1">
    <location>
        <position position="1"/>
    </location>
</feature>
<evidence type="ECO:0000313" key="1">
    <source>
        <dbReference type="EMBL" id="CAK0912036.1"/>
    </source>
</evidence>